<evidence type="ECO:0000256" key="4">
    <source>
        <dbReference type="ARBA" id="ARBA00022989"/>
    </source>
</evidence>
<dbReference type="SMART" id="SM00044">
    <property type="entry name" value="CYCc"/>
    <property type="match status" value="1"/>
</dbReference>
<dbReference type="SUPFAM" id="SSF55073">
    <property type="entry name" value="Nucleotide cyclase"/>
    <property type="match status" value="1"/>
</dbReference>
<reference evidence="10" key="1">
    <citation type="submission" date="2020-06" db="EMBL/GenBank/DDBJ databases">
        <authorList>
            <consortium name="Plant Systems Biology data submission"/>
        </authorList>
    </citation>
    <scope>NUCLEOTIDE SEQUENCE</scope>
    <source>
        <strain evidence="10">D6</strain>
    </source>
</reference>
<dbReference type="Proteomes" id="UP001153069">
    <property type="component" value="Unassembled WGS sequence"/>
</dbReference>
<feature type="region of interest" description="Disordered" evidence="7">
    <location>
        <begin position="1"/>
        <end position="22"/>
    </location>
</feature>
<protein>
    <submittedName>
        <fullName evidence="10">Receptor-type guanylate cyclase gcy</fullName>
    </submittedName>
</protein>
<keyword evidence="5 8" id="KW-0472">Membrane</keyword>
<dbReference type="EMBL" id="CAICTM010000281">
    <property type="protein sequence ID" value="CAB9506880.1"/>
    <property type="molecule type" value="Genomic_DNA"/>
</dbReference>
<dbReference type="InterPro" id="IPR001054">
    <property type="entry name" value="A/G_cyclase"/>
</dbReference>
<sequence length="748" mass="83063">MAERENENDLASGHGARGDATRREQDMELFEASLSTSHATNNREPTKEDPVLDLAKKEDKAVWVLRLVVFFLLASVALAVCLLVYFSTKSSLQDDFETDFHKLADKLVRGFETSVHQQFAIIGNLATDITAYAKNQNKSFPFVTLPDYNVRAGELAEIAGLATLVLFPMVEETDRKDYEAYTVANQGWKADACTAELGLSPEELGPMPPIASRIMNLTRQPTVDEAPFFPIWQIHPCVKLPIQNTDLFHTPLYFGPISHALHNHQPAMSASFGFWDNPNATDWRLQTFRDIPAMQYQDDPVLPAFQPVFDDFYDDGDEDAKVKAVLLGGVYWRDQFQRILPEGDNGIVVVLENTCDQVFSYQVDGQDAAFLGPGDLHDTKYDYLEVGIEVVVHGRGGKETMKMFAGVCQYSIRVYPSEIFQDSYISNQPLYLSLSLAAVFILTSACFLVYDFCVERRQRKVMKSAQQSGAVVASLFPEAVRSKLYEELHQERESKVGRQHSDWKDRSNEPKSSSLTMEPKASVNAHLYAECTVFFADIAGFTHWTSSRSPEDVFDLLESIYGAFDASARRRSVFKIETIGDCYVASTGIPNAQKDHAVRMAKFANDCLSIFHALVQTELSERLGVDTAELGLRVGLHSGSVTAGVLRGEKARFQVFGDTVNTAARCESTGVPNRIQVSEVTAALIRDAGKGGWLKAREDLVEAKGKGKLQTYWLNTSNSDARSVNTIGTNQSGDVFGDEIETAPTQSA</sequence>
<feature type="transmembrane region" description="Helical" evidence="8">
    <location>
        <begin position="430"/>
        <end position="453"/>
    </location>
</feature>
<keyword evidence="3" id="KW-0547">Nucleotide-binding</keyword>
<evidence type="ECO:0000256" key="7">
    <source>
        <dbReference type="SAM" id="MobiDB-lite"/>
    </source>
</evidence>
<dbReference type="PROSITE" id="PS50125">
    <property type="entry name" value="GUANYLATE_CYCLASE_2"/>
    <property type="match status" value="1"/>
</dbReference>
<dbReference type="Pfam" id="PF00211">
    <property type="entry name" value="Guanylate_cyc"/>
    <property type="match status" value="1"/>
</dbReference>
<keyword evidence="6" id="KW-0456">Lyase</keyword>
<dbReference type="Gene3D" id="3.30.70.1230">
    <property type="entry name" value="Nucleotide cyclase"/>
    <property type="match status" value="1"/>
</dbReference>
<dbReference type="GO" id="GO:0007168">
    <property type="term" value="P:receptor guanylyl cyclase signaling pathway"/>
    <property type="evidence" value="ECO:0007669"/>
    <property type="project" value="TreeGrafter"/>
</dbReference>
<evidence type="ECO:0000256" key="3">
    <source>
        <dbReference type="ARBA" id="ARBA00022741"/>
    </source>
</evidence>
<evidence type="ECO:0000256" key="6">
    <source>
        <dbReference type="ARBA" id="ARBA00023239"/>
    </source>
</evidence>
<dbReference type="GO" id="GO:0001653">
    <property type="term" value="F:peptide receptor activity"/>
    <property type="evidence" value="ECO:0007669"/>
    <property type="project" value="TreeGrafter"/>
</dbReference>
<comment type="caution">
    <text evidence="10">The sequence shown here is derived from an EMBL/GenBank/DDBJ whole genome shotgun (WGS) entry which is preliminary data.</text>
</comment>
<dbReference type="PANTHER" id="PTHR11920:SF335">
    <property type="entry name" value="GUANYLATE CYCLASE"/>
    <property type="match status" value="1"/>
</dbReference>
<dbReference type="GO" id="GO:0004383">
    <property type="term" value="F:guanylate cyclase activity"/>
    <property type="evidence" value="ECO:0007669"/>
    <property type="project" value="TreeGrafter"/>
</dbReference>
<dbReference type="GO" id="GO:0004016">
    <property type="term" value="F:adenylate cyclase activity"/>
    <property type="evidence" value="ECO:0007669"/>
    <property type="project" value="TreeGrafter"/>
</dbReference>
<dbReference type="InterPro" id="IPR050401">
    <property type="entry name" value="Cyclic_nucleotide_synthase"/>
</dbReference>
<evidence type="ECO:0000256" key="8">
    <source>
        <dbReference type="SAM" id="Phobius"/>
    </source>
</evidence>
<evidence type="ECO:0000256" key="1">
    <source>
        <dbReference type="ARBA" id="ARBA00004370"/>
    </source>
</evidence>
<dbReference type="GO" id="GO:0005886">
    <property type="term" value="C:plasma membrane"/>
    <property type="evidence" value="ECO:0007669"/>
    <property type="project" value="TreeGrafter"/>
</dbReference>
<feature type="compositionally biased region" description="Basic and acidic residues" evidence="7">
    <location>
        <begin position="491"/>
        <end position="509"/>
    </location>
</feature>
<evidence type="ECO:0000313" key="10">
    <source>
        <dbReference type="EMBL" id="CAB9506880.1"/>
    </source>
</evidence>
<keyword evidence="2 8" id="KW-0812">Transmembrane</keyword>
<keyword evidence="11" id="KW-1185">Reference proteome</keyword>
<dbReference type="InterPro" id="IPR029787">
    <property type="entry name" value="Nucleotide_cyclase"/>
</dbReference>
<keyword evidence="10" id="KW-0675">Receptor</keyword>
<proteinExistence type="predicted"/>
<keyword evidence="4 8" id="KW-1133">Transmembrane helix</keyword>
<evidence type="ECO:0000259" key="9">
    <source>
        <dbReference type="PROSITE" id="PS50125"/>
    </source>
</evidence>
<evidence type="ECO:0000256" key="5">
    <source>
        <dbReference type="ARBA" id="ARBA00023136"/>
    </source>
</evidence>
<feature type="transmembrane region" description="Helical" evidence="8">
    <location>
        <begin position="63"/>
        <end position="86"/>
    </location>
</feature>
<dbReference type="CDD" id="cd07302">
    <property type="entry name" value="CHD"/>
    <property type="match status" value="1"/>
</dbReference>
<evidence type="ECO:0000256" key="2">
    <source>
        <dbReference type="ARBA" id="ARBA00022692"/>
    </source>
</evidence>
<organism evidence="10 11">
    <name type="scientific">Seminavis robusta</name>
    <dbReference type="NCBI Taxonomy" id="568900"/>
    <lineage>
        <taxon>Eukaryota</taxon>
        <taxon>Sar</taxon>
        <taxon>Stramenopiles</taxon>
        <taxon>Ochrophyta</taxon>
        <taxon>Bacillariophyta</taxon>
        <taxon>Bacillariophyceae</taxon>
        <taxon>Bacillariophycidae</taxon>
        <taxon>Naviculales</taxon>
        <taxon>Naviculaceae</taxon>
        <taxon>Seminavis</taxon>
    </lineage>
</organism>
<accession>A0A9N8DRA2</accession>
<name>A0A9N8DRA2_9STRA</name>
<comment type="subcellular location">
    <subcellularLocation>
        <location evidence="1">Membrane</location>
    </subcellularLocation>
</comment>
<gene>
    <name evidence="10" type="ORF">SEMRO_282_G107610.1</name>
</gene>
<dbReference type="AlphaFoldDB" id="A0A9N8DRA2"/>
<dbReference type="GO" id="GO:0035556">
    <property type="term" value="P:intracellular signal transduction"/>
    <property type="evidence" value="ECO:0007669"/>
    <property type="project" value="InterPro"/>
</dbReference>
<dbReference type="GO" id="GO:0000166">
    <property type="term" value="F:nucleotide binding"/>
    <property type="evidence" value="ECO:0007669"/>
    <property type="project" value="UniProtKB-KW"/>
</dbReference>
<evidence type="ECO:0000313" key="11">
    <source>
        <dbReference type="Proteomes" id="UP001153069"/>
    </source>
</evidence>
<dbReference type="PANTHER" id="PTHR11920">
    <property type="entry name" value="GUANYLYL CYCLASE"/>
    <property type="match status" value="1"/>
</dbReference>
<feature type="domain" description="Guanylate cyclase" evidence="9">
    <location>
        <begin position="532"/>
        <end position="667"/>
    </location>
</feature>
<feature type="region of interest" description="Disordered" evidence="7">
    <location>
        <begin position="491"/>
        <end position="517"/>
    </location>
</feature>